<dbReference type="EMBL" id="AEIU01000069">
    <property type="protein sequence ID" value="EFP96773.1"/>
    <property type="molecule type" value="Genomic_DNA"/>
</dbReference>
<evidence type="ECO:0000313" key="2">
    <source>
        <dbReference type="Proteomes" id="UP000002943"/>
    </source>
</evidence>
<evidence type="ECO:0000313" key="1">
    <source>
        <dbReference type="EMBL" id="EFP96773.1"/>
    </source>
</evidence>
<reference evidence="1 2" key="1">
    <citation type="journal article" date="2012" name="Int. J. Syst. Evol. Microbiol.">
        <title>Vibrio caribbeanicus sp. nov., isolated from the marine sponge Scleritoderma cyanea.</title>
        <authorList>
            <person name="Hoffmann M."/>
            <person name="Monday S.R."/>
            <person name="Allard M.W."/>
            <person name="Strain E.A."/>
            <person name="Whittaker P."/>
            <person name="Naum M."/>
            <person name="McCarthy P.J."/>
            <person name="Lopez J.V."/>
            <person name="Fischer M."/>
            <person name="Brown E.W."/>
        </authorList>
    </citation>
    <scope>NUCLEOTIDE SEQUENCE [LARGE SCALE GENOMIC DNA]</scope>
    <source>
        <strain evidence="1 2">ATCC BAA-2122</strain>
    </source>
</reference>
<proteinExistence type="predicted"/>
<dbReference type="RefSeq" id="WP_009601205.1">
    <property type="nucleotide sequence ID" value="NZ_AEIU01000069.1"/>
</dbReference>
<organism evidence="1 2">
    <name type="scientific">Vibrio caribbeanicus ATCC BAA-2122</name>
    <dbReference type="NCBI Taxonomy" id="796620"/>
    <lineage>
        <taxon>Bacteria</taxon>
        <taxon>Pseudomonadati</taxon>
        <taxon>Pseudomonadota</taxon>
        <taxon>Gammaproteobacteria</taxon>
        <taxon>Vibrionales</taxon>
        <taxon>Vibrionaceae</taxon>
        <taxon>Vibrio</taxon>
    </lineage>
</organism>
<sequence length="181" mass="20197">MISATNKGRVIFLGMVLLFVLPAIIAKVVLDKNWYQSGVTNYGKLIVPAASFHSMGLSDPFQSEWKLGYVVPIRCQKMCEQQIHLLQQSHIALGKNQSRVRPILIFTPSSDDYAKKHEQLSNVSVSSQFENVVQSGELVIVDPLGQLVMRYPRVSSQNNMISQSKGVLADLRKLLKLSRVG</sequence>
<dbReference type="OrthoDB" id="9785445at2"/>
<accession>E3BJK4</accession>
<gene>
    <name evidence="1" type="ORF">VIBC2010_07384</name>
</gene>
<evidence type="ECO:0008006" key="3">
    <source>
        <dbReference type="Google" id="ProtNLM"/>
    </source>
</evidence>
<dbReference type="Proteomes" id="UP000002943">
    <property type="component" value="Unassembled WGS sequence"/>
</dbReference>
<name>E3BJK4_9VIBR</name>
<dbReference type="STRING" id="796620.VIBC2010_07384"/>
<dbReference type="AlphaFoldDB" id="E3BJK4"/>
<comment type="caution">
    <text evidence="1">The sequence shown here is derived from an EMBL/GenBank/DDBJ whole genome shotgun (WGS) entry which is preliminary data.</text>
</comment>
<dbReference type="eggNOG" id="COG1999">
    <property type="taxonomic scope" value="Bacteria"/>
</dbReference>
<keyword evidence="2" id="KW-1185">Reference proteome</keyword>
<protein>
    <recommendedName>
        <fullName evidence="3">Transmembrane cytochrome oxidase associated protein</fullName>
    </recommendedName>
</protein>